<keyword evidence="2" id="KW-0233">DNA recombination</keyword>
<protein>
    <recommendedName>
        <fullName evidence="3">Resolvase/invertase-type recombinase catalytic domain-containing protein</fullName>
    </recommendedName>
</protein>
<dbReference type="InterPro" id="IPR036162">
    <property type="entry name" value="Resolvase-like_N_sf"/>
</dbReference>
<dbReference type="PROSITE" id="PS51736">
    <property type="entry name" value="RECOMBINASES_3"/>
    <property type="match status" value="1"/>
</dbReference>
<organism evidence="4 5">
    <name type="scientific">Methylobacterium variabile</name>
    <dbReference type="NCBI Taxonomy" id="298794"/>
    <lineage>
        <taxon>Bacteria</taxon>
        <taxon>Pseudomonadati</taxon>
        <taxon>Pseudomonadota</taxon>
        <taxon>Alphaproteobacteria</taxon>
        <taxon>Hyphomicrobiales</taxon>
        <taxon>Methylobacteriaceae</taxon>
        <taxon>Methylobacterium</taxon>
    </lineage>
</organism>
<dbReference type="RefSeq" id="WP_048443086.1">
    <property type="nucleotide sequence ID" value="NZ_LABY01000030.1"/>
</dbReference>
<evidence type="ECO:0000259" key="3">
    <source>
        <dbReference type="PROSITE" id="PS51736"/>
    </source>
</evidence>
<dbReference type="SUPFAM" id="SSF53041">
    <property type="entry name" value="Resolvase-like"/>
    <property type="match status" value="1"/>
</dbReference>
<evidence type="ECO:0000313" key="4">
    <source>
        <dbReference type="EMBL" id="KMO41565.1"/>
    </source>
</evidence>
<keyword evidence="5" id="KW-1185">Reference proteome</keyword>
<dbReference type="InterPro" id="IPR046789">
    <property type="entry name" value="HTH_62"/>
</dbReference>
<dbReference type="PATRIC" id="fig|298794.3.peg.4681"/>
<feature type="domain" description="Resolvase/invertase-type recombinase catalytic" evidence="3">
    <location>
        <begin position="1"/>
        <end position="95"/>
    </location>
</feature>
<dbReference type="GO" id="GO:0003677">
    <property type="term" value="F:DNA binding"/>
    <property type="evidence" value="ECO:0007669"/>
    <property type="project" value="UniProtKB-KW"/>
</dbReference>
<sequence length="170" mass="18701">MMRPELIRARAAANKHKATLIVARLDRLSRDLAYIATFLRGERRGRRYVETPFTAVDMPHADRPMLQIMGWFADVERQKISERTRAALAALKARGVTLGSPQPEIGSRAGVAARQARAEAFKLKVRRSIEDIRARGITTLSGIAAELNARGIGTPNGSAWTATQVSRVLA</sequence>
<dbReference type="GO" id="GO:0000150">
    <property type="term" value="F:DNA strand exchange activity"/>
    <property type="evidence" value="ECO:0007669"/>
    <property type="project" value="InterPro"/>
</dbReference>
<dbReference type="Proteomes" id="UP000035955">
    <property type="component" value="Unassembled WGS sequence"/>
</dbReference>
<evidence type="ECO:0000256" key="1">
    <source>
        <dbReference type="ARBA" id="ARBA00023125"/>
    </source>
</evidence>
<dbReference type="Pfam" id="PF20552">
    <property type="entry name" value="HTH_62"/>
    <property type="match status" value="1"/>
</dbReference>
<accession>A0A0J6T2D9</accession>
<gene>
    <name evidence="4" type="ORF">VQ02_05130</name>
</gene>
<name>A0A0J6T2D9_9HYPH</name>
<dbReference type="InterPro" id="IPR050639">
    <property type="entry name" value="SSR_resolvase"/>
</dbReference>
<reference evidence="4 5" key="1">
    <citation type="submission" date="2015-03" db="EMBL/GenBank/DDBJ databases">
        <title>Genome sequencing of Methylobacterium variabile DSM 16961.</title>
        <authorList>
            <person name="Chaudhry V."/>
            <person name="Patil P.B."/>
        </authorList>
    </citation>
    <scope>NUCLEOTIDE SEQUENCE [LARGE SCALE GENOMIC DNA]</scope>
    <source>
        <strain evidence="4 5">DSM 16961</strain>
    </source>
</reference>
<evidence type="ECO:0000256" key="2">
    <source>
        <dbReference type="ARBA" id="ARBA00023172"/>
    </source>
</evidence>
<dbReference type="EMBL" id="LABY01000030">
    <property type="protein sequence ID" value="KMO41565.1"/>
    <property type="molecule type" value="Genomic_DNA"/>
</dbReference>
<dbReference type="Pfam" id="PF00239">
    <property type="entry name" value="Resolvase"/>
    <property type="match status" value="1"/>
</dbReference>
<evidence type="ECO:0000313" key="5">
    <source>
        <dbReference type="Proteomes" id="UP000035955"/>
    </source>
</evidence>
<dbReference type="AlphaFoldDB" id="A0A0J6T2D9"/>
<dbReference type="PANTHER" id="PTHR30461">
    <property type="entry name" value="DNA-INVERTASE FROM LAMBDOID PROPHAGE"/>
    <property type="match status" value="1"/>
</dbReference>
<dbReference type="Gene3D" id="3.40.50.1390">
    <property type="entry name" value="Resolvase, N-terminal catalytic domain"/>
    <property type="match status" value="1"/>
</dbReference>
<dbReference type="PANTHER" id="PTHR30461:SF2">
    <property type="entry name" value="SERINE RECOMBINASE PINE-RELATED"/>
    <property type="match status" value="1"/>
</dbReference>
<proteinExistence type="predicted"/>
<comment type="caution">
    <text evidence="4">The sequence shown here is derived from an EMBL/GenBank/DDBJ whole genome shotgun (WGS) entry which is preliminary data.</text>
</comment>
<keyword evidence="1" id="KW-0238">DNA-binding</keyword>
<dbReference type="InterPro" id="IPR006119">
    <property type="entry name" value="Resolv_N"/>
</dbReference>